<keyword evidence="3" id="KW-1185">Reference proteome</keyword>
<evidence type="ECO:0000313" key="2">
    <source>
        <dbReference type="EMBL" id="GAA2700487.1"/>
    </source>
</evidence>
<gene>
    <name evidence="2" type="ORF">GCM10010412_097660</name>
</gene>
<evidence type="ECO:0000313" key="3">
    <source>
        <dbReference type="Proteomes" id="UP001501666"/>
    </source>
</evidence>
<comment type="caution">
    <text evidence="2">The sequence shown here is derived from an EMBL/GenBank/DDBJ whole genome shotgun (WGS) entry which is preliminary data.</text>
</comment>
<reference evidence="3" key="1">
    <citation type="journal article" date="2019" name="Int. J. Syst. Evol. Microbiol.">
        <title>The Global Catalogue of Microorganisms (GCM) 10K type strain sequencing project: providing services to taxonomists for standard genome sequencing and annotation.</title>
        <authorList>
            <consortium name="The Broad Institute Genomics Platform"/>
            <consortium name="The Broad Institute Genome Sequencing Center for Infectious Disease"/>
            <person name="Wu L."/>
            <person name="Ma J."/>
        </authorList>
    </citation>
    <scope>NUCLEOTIDE SEQUENCE [LARGE SCALE GENOMIC DNA]</scope>
    <source>
        <strain evidence="3">JCM 6835</strain>
    </source>
</reference>
<evidence type="ECO:0008006" key="4">
    <source>
        <dbReference type="Google" id="ProtNLM"/>
    </source>
</evidence>
<accession>A0ABP6FUA6</accession>
<sequence>MPLDGRGYADDMDEQQIGPEEERRAYPEERRQANLDLLRHIMGGEPPVEMLELARQRDEEFAARRSHAA</sequence>
<organism evidence="2 3">
    <name type="scientific">Nonomuraea recticatena</name>
    <dbReference type="NCBI Taxonomy" id="46178"/>
    <lineage>
        <taxon>Bacteria</taxon>
        <taxon>Bacillati</taxon>
        <taxon>Actinomycetota</taxon>
        <taxon>Actinomycetes</taxon>
        <taxon>Streptosporangiales</taxon>
        <taxon>Streptosporangiaceae</taxon>
        <taxon>Nonomuraea</taxon>
    </lineage>
</organism>
<feature type="region of interest" description="Disordered" evidence="1">
    <location>
        <begin position="1"/>
        <end position="27"/>
    </location>
</feature>
<evidence type="ECO:0000256" key="1">
    <source>
        <dbReference type="SAM" id="MobiDB-lite"/>
    </source>
</evidence>
<protein>
    <recommendedName>
        <fullName evidence="4">Antitoxin VbhA domain-containing protein</fullName>
    </recommendedName>
</protein>
<dbReference type="EMBL" id="BAAATE010000061">
    <property type="protein sequence ID" value="GAA2700487.1"/>
    <property type="molecule type" value="Genomic_DNA"/>
</dbReference>
<name>A0ABP6FUA6_9ACTN</name>
<proteinExistence type="predicted"/>
<dbReference type="Proteomes" id="UP001501666">
    <property type="component" value="Unassembled WGS sequence"/>
</dbReference>